<dbReference type="Pfam" id="PF02163">
    <property type="entry name" value="Peptidase_M50"/>
    <property type="match status" value="1"/>
</dbReference>
<feature type="domain" description="PDZ" evidence="12">
    <location>
        <begin position="131"/>
        <end position="186"/>
    </location>
</feature>
<dbReference type="PANTHER" id="PTHR42837:SF2">
    <property type="entry name" value="MEMBRANE METALLOPROTEASE ARASP2, CHLOROPLASTIC-RELATED"/>
    <property type="match status" value="1"/>
</dbReference>
<keyword evidence="7" id="KW-0862">Zinc</keyword>
<dbReference type="CDD" id="cd23081">
    <property type="entry name" value="cpPDZ_EcRseP-like"/>
    <property type="match status" value="1"/>
</dbReference>
<dbReference type="PROSITE" id="PS50106">
    <property type="entry name" value="PDZ"/>
    <property type="match status" value="3"/>
</dbReference>
<evidence type="ECO:0000259" key="12">
    <source>
        <dbReference type="PROSITE" id="PS50106"/>
    </source>
</evidence>
<evidence type="ECO:0000256" key="7">
    <source>
        <dbReference type="ARBA" id="ARBA00022833"/>
    </source>
</evidence>
<keyword evidence="6" id="KW-0378">Hydrolase</keyword>
<evidence type="ECO:0000256" key="5">
    <source>
        <dbReference type="ARBA" id="ARBA00022692"/>
    </source>
</evidence>
<organism evidence="13 14">
    <name type="scientific">Candidatus Jettenia ecosi</name>
    <dbReference type="NCBI Taxonomy" id="2494326"/>
    <lineage>
        <taxon>Bacteria</taxon>
        <taxon>Pseudomonadati</taxon>
        <taxon>Planctomycetota</taxon>
        <taxon>Candidatus Brocadiia</taxon>
        <taxon>Candidatus Brocadiales</taxon>
        <taxon>Candidatus Brocadiaceae</taxon>
        <taxon>Candidatus Jettenia</taxon>
    </lineage>
</organism>
<keyword evidence="8 11" id="KW-1133">Transmembrane helix</keyword>
<dbReference type="InterPro" id="IPR036034">
    <property type="entry name" value="PDZ_sf"/>
</dbReference>
<evidence type="ECO:0000256" key="3">
    <source>
        <dbReference type="ARBA" id="ARBA00007931"/>
    </source>
</evidence>
<evidence type="ECO:0000256" key="2">
    <source>
        <dbReference type="ARBA" id="ARBA00004141"/>
    </source>
</evidence>
<dbReference type="Gene3D" id="2.30.42.10">
    <property type="match status" value="4"/>
</dbReference>
<dbReference type="AlphaFoldDB" id="A0A533Q9B5"/>
<dbReference type="GO" id="GO:0004222">
    <property type="term" value="F:metalloendopeptidase activity"/>
    <property type="evidence" value="ECO:0007669"/>
    <property type="project" value="InterPro"/>
</dbReference>
<dbReference type="CDD" id="cd06163">
    <property type="entry name" value="S2P-M50_PDZ_RseP-like"/>
    <property type="match status" value="2"/>
</dbReference>
<keyword evidence="4 13" id="KW-0645">Protease</keyword>
<feature type="transmembrane region" description="Helical" evidence="11">
    <location>
        <begin position="529"/>
        <end position="550"/>
    </location>
</feature>
<feature type="transmembrane region" description="Helical" evidence="11">
    <location>
        <begin position="576"/>
        <end position="593"/>
    </location>
</feature>
<dbReference type="NCBIfam" id="TIGR00054">
    <property type="entry name" value="RIP metalloprotease RseP"/>
    <property type="match status" value="2"/>
</dbReference>
<dbReference type="SUPFAM" id="SSF50156">
    <property type="entry name" value="PDZ domain-like"/>
    <property type="match status" value="4"/>
</dbReference>
<evidence type="ECO:0000256" key="6">
    <source>
        <dbReference type="ARBA" id="ARBA00022801"/>
    </source>
</evidence>
<dbReference type="Pfam" id="PF17820">
    <property type="entry name" value="PDZ_6"/>
    <property type="match status" value="3"/>
</dbReference>
<dbReference type="Proteomes" id="UP000319783">
    <property type="component" value="Unassembled WGS sequence"/>
</dbReference>
<dbReference type="GO" id="GO:0016020">
    <property type="term" value="C:membrane"/>
    <property type="evidence" value="ECO:0007669"/>
    <property type="project" value="UniProtKB-SubCell"/>
</dbReference>
<dbReference type="InterPro" id="IPR004387">
    <property type="entry name" value="Pept_M50_Zn"/>
</dbReference>
<comment type="similarity">
    <text evidence="3">Belongs to the peptidase M50B family.</text>
</comment>
<feature type="domain" description="PDZ" evidence="12">
    <location>
        <begin position="276"/>
        <end position="332"/>
    </location>
</feature>
<evidence type="ECO:0000256" key="4">
    <source>
        <dbReference type="ARBA" id="ARBA00022670"/>
    </source>
</evidence>
<evidence type="ECO:0000313" key="13">
    <source>
        <dbReference type="EMBL" id="TLD41284.1"/>
    </source>
</evidence>
<feature type="transmembrane region" description="Helical" evidence="11">
    <location>
        <begin position="6"/>
        <end position="23"/>
    </location>
</feature>
<comment type="caution">
    <text evidence="13">The sequence shown here is derived from an EMBL/GenBank/DDBJ whole genome shotgun (WGS) entry which is preliminary data.</text>
</comment>
<proteinExistence type="inferred from homology"/>
<reference evidence="13 14" key="1">
    <citation type="submission" date="2019-04" db="EMBL/GenBank/DDBJ databases">
        <title>Genome of a novel bacterium Candidatus Jettenia ecosi reconstructed from metagenome of an anammox bioreactor.</title>
        <authorList>
            <person name="Mardanov A.V."/>
            <person name="Beletsky A.V."/>
            <person name="Ravin N.V."/>
            <person name="Botchkova E.A."/>
            <person name="Litti Y.V."/>
            <person name="Nozhevnikova A.N."/>
        </authorList>
    </citation>
    <scope>NUCLEOTIDE SEQUENCE [LARGE SCALE GENOMIC DNA]</scope>
    <source>
        <strain evidence="13">J2</strain>
    </source>
</reference>
<evidence type="ECO:0000256" key="10">
    <source>
        <dbReference type="ARBA" id="ARBA00023136"/>
    </source>
</evidence>
<sequence length="603" mass="66060">MPYLNVSTNVLLVIIGIGLLIFIHELGHFLMAKKIGVRVFAFSLGFGPAIFKKQWGETEYRLSLFPLGGYVKLAGEGPEEEKTGASWEFSSKSAGQRASVLVAGVALNAVLAFFAFIVAFQIGVPFITPEVGQVMPGWPAWDAGIQRGDKIVAVDGDKDIDFEDLFTVVALSNPASGVNLKVERDNKTFDVNVIPRYDNENGIQRIGIMPATSLEVDKIFAFENNNSPARDANLQVKDVVVAVNGKRISTEDEFREVEASNPGKEMSVIVLRDNKEVELKVTPSKATRWMLGISCASTILEGVKDDSSASKAGLKEGDEILEVNSKPVTGFTDIKNLVINSEEETCVFTMKRDGIVTLVSVPLSDSKAKEEFLNSITPFYGLKVDSIVEGFPAEKIGLKPGDRITSLNENEVKDWNTLLQMIMTGHGKPMVIEWMRGNERLVSTIEPQKDEKNAVGSIGVKFREKTVIKKYGLLGSCVVGTKKAIINVQRLYLTIKGFFSQRLSPKNVGGFILIAQASYESAKVGFGKLVYFLGILSLQLAILNILPIPVLDGGHLMFLAIERIKGSPVSQRTLSIAQYIGFAIIITLVIYATRNDIMRLLTL</sequence>
<dbReference type="GO" id="GO:0006508">
    <property type="term" value="P:proteolysis"/>
    <property type="evidence" value="ECO:0007669"/>
    <property type="project" value="UniProtKB-KW"/>
</dbReference>
<evidence type="ECO:0000256" key="9">
    <source>
        <dbReference type="ARBA" id="ARBA00023049"/>
    </source>
</evidence>
<evidence type="ECO:0000256" key="8">
    <source>
        <dbReference type="ARBA" id="ARBA00022989"/>
    </source>
</evidence>
<comment type="subcellular location">
    <subcellularLocation>
        <location evidence="2">Membrane</location>
        <topology evidence="2">Multi-pass membrane protein</topology>
    </subcellularLocation>
</comment>
<keyword evidence="10 11" id="KW-0472">Membrane</keyword>
<keyword evidence="5 11" id="KW-0812">Transmembrane</keyword>
<comment type="cofactor">
    <cofactor evidence="1">
        <name>Zn(2+)</name>
        <dbReference type="ChEBI" id="CHEBI:29105"/>
    </cofactor>
</comment>
<feature type="domain" description="PDZ" evidence="12">
    <location>
        <begin position="381"/>
        <end position="414"/>
    </location>
</feature>
<dbReference type="PANTHER" id="PTHR42837">
    <property type="entry name" value="REGULATOR OF SIGMA-E PROTEASE RSEP"/>
    <property type="match status" value="1"/>
</dbReference>
<dbReference type="SMART" id="SM00228">
    <property type="entry name" value="PDZ"/>
    <property type="match status" value="4"/>
</dbReference>
<evidence type="ECO:0000256" key="11">
    <source>
        <dbReference type="SAM" id="Phobius"/>
    </source>
</evidence>
<protein>
    <submittedName>
        <fullName evidence="13">Membrane-associated zinc metalloprotease</fullName>
    </submittedName>
</protein>
<dbReference type="InterPro" id="IPR001478">
    <property type="entry name" value="PDZ"/>
</dbReference>
<gene>
    <name evidence="13" type="ORF">JETT_2438</name>
</gene>
<keyword evidence="9 13" id="KW-0482">Metalloprotease</keyword>
<dbReference type="InterPro" id="IPR041489">
    <property type="entry name" value="PDZ_6"/>
</dbReference>
<name>A0A533Q9B5_9BACT</name>
<dbReference type="EMBL" id="SULG01000054">
    <property type="protein sequence ID" value="TLD41284.1"/>
    <property type="molecule type" value="Genomic_DNA"/>
</dbReference>
<evidence type="ECO:0000313" key="14">
    <source>
        <dbReference type="Proteomes" id="UP000319783"/>
    </source>
</evidence>
<feature type="transmembrane region" description="Helical" evidence="11">
    <location>
        <begin position="98"/>
        <end position="120"/>
    </location>
</feature>
<dbReference type="InterPro" id="IPR008915">
    <property type="entry name" value="Peptidase_M50"/>
</dbReference>
<evidence type="ECO:0000256" key="1">
    <source>
        <dbReference type="ARBA" id="ARBA00001947"/>
    </source>
</evidence>
<accession>A0A533Q9B5</accession>